<dbReference type="AlphaFoldDB" id="A0A166GGV9"/>
<evidence type="ECO:0000259" key="4">
    <source>
        <dbReference type="Pfam" id="PF20147"/>
    </source>
</evidence>
<dbReference type="Pfam" id="PF20147">
    <property type="entry name" value="Crinkler"/>
    <property type="match status" value="1"/>
</dbReference>
<comment type="subcellular location">
    <subcellularLocation>
        <location evidence="1">Host cell</location>
    </subcellularLocation>
    <subcellularLocation>
        <location evidence="2">Secreted</location>
    </subcellularLocation>
</comment>
<dbReference type="EMBL" id="KV417578">
    <property type="protein sequence ID" value="KZP17821.1"/>
    <property type="molecule type" value="Genomic_DNA"/>
</dbReference>
<evidence type="ECO:0000256" key="2">
    <source>
        <dbReference type="ARBA" id="ARBA00004613"/>
    </source>
</evidence>
<evidence type="ECO:0000313" key="5">
    <source>
        <dbReference type="EMBL" id="KZP17821.1"/>
    </source>
</evidence>
<organism evidence="5 6">
    <name type="scientific">Athelia psychrophila</name>
    <dbReference type="NCBI Taxonomy" id="1759441"/>
    <lineage>
        <taxon>Eukaryota</taxon>
        <taxon>Fungi</taxon>
        <taxon>Dikarya</taxon>
        <taxon>Basidiomycota</taxon>
        <taxon>Agaricomycotina</taxon>
        <taxon>Agaricomycetes</taxon>
        <taxon>Agaricomycetidae</taxon>
        <taxon>Atheliales</taxon>
        <taxon>Atheliaceae</taxon>
        <taxon>Athelia</taxon>
    </lineage>
</organism>
<keyword evidence="3" id="KW-0964">Secreted</keyword>
<evidence type="ECO:0000256" key="1">
    <source>
        <dbReference type="ARBA" id="ARBA00004340"/>
    </source>
</evidence>
<dbReference type="Gene3D" id="1.10.510.10">
    <property type="entry name" value="Transferase(Phosphotransferase) domain 1"/>
    <property type="match status" value="1"/>
</dbReference>
<dbReference type="OrthoDB" id="2803068at2759"/>
<dbReference type="STRING" id="436010.A0A166GGV9"/>
<sequence>MASRELTLNCLLYGDKRTNIFTIRIASTATVEGLKVAIKDRTLPIWTPMDLCLWKVSIAVDSQLNTAVKAYAYEEEALDSVMKVSSVFGDSLNGYLHILARGHEAAAVPGPQPDVENDRRLDGPRLEQRQKRVVSARLKSPPQSSSALAGKFLAIQEDAEMRILNGRPLQNHGLPIELYHPVFDKFRTDANETTLEISPEDYKDVVSLCVQAAELYKDQDAREEGMHTNLEKLLAAKLTARDTNPADRVITLNLEETVAFLAVMKVKNEIGIGHCDPVVQASFSYALYMAQQDIQKLLAVSNCPCFLIAIAGPHIRVLGAVFTDYVTLDVDPVDRAQLERSARVLLALRVSLQSLTKHYQNLKLGNMDTVFTRFFPYIRSYPGPDSELVGFHYLEKLLPSSLTKPVFKALTNKNEFVVVKFAQRYNTDAHKLLASKGLAPRLIYSGFDKGNTHGNCGSLKMVVMEFLEGRTARDIHTPLSVKQYEHVRNAVKVLHDEDFVFGDLRLPNIMVDGETAKLIDFDWCGKEGTGRYPTTINDTGVTWHTGVGRGGKMKKEHDDFMLLKGNMPHHSQ</sequence>
<reference evidence="5 6" key="1">
    <citation type="journal article" date="2016" name="Mol. Biol. Evol.">
        <title>Comparative Genomics of Early-Diverging Mushroom-Forming Fungi Provides Insights into the Origins of Lignocellulose Decay Capabilities.</title>
        <authorList>
            <person name="Nagy L.G."/>
            <person name="Riley R."/>
            <person name="Tritt A."/>
            <person name="Adam C."/>
            <person name="Daum C."/>
            <person name="Floudas D."/>
            <person name="Sun H."/>
            <person name="Yadav J.S."/>
            <person name="Pangilinan J."/>
            <person name="Larsson K.H."/>
            <person name="Matsuura K."/>
            <person name="Barry K."/>
            <person name="Labutti K."/>
            <person name="Kuo R."/>
            <person name="Ohm R.A."/>
            <person name="Bhattacharya S.S."/>
            <person name="Shirouzu T."/>
            <person name="Yoshinaga Y."/>
            <person name="Martin F.M."/>
            <person name="Grigoriev I.V."/>
            <person name="Hibbett D.S."/>
        </authorList>
    </citation>
    <scope>NUCLEOTIDE SEQUENCE [LARGE SCALE GENOMIC DNA]</scope>
    <source>
        <strain evidence="5 6">CBS 109695</strain>
    </source>
</reference>
<gene>
    <name evidence="5" type="ORF">FIBSPDRAFT_933767</name>
</gene>
<keyword evidence="6" id="KW-1185">Reference proteome</keyword>
<dbReference type="InterPro" id="IPR011009">
    <property type="entry name" value="Kinase-like_dom_sf"/>
</dbReference>
<dbReference type="GO" id="GO:0005576">
    <property type="term" value="C:extracellular region"/>
    <property type="evidence" value="ECO:0007669"/>
    <property type="project" value="UniProtKB-SubCell"/>
</dbReference>
<dbReference type="Proteomes" id="UP000076532">
    <property type="component" value="Unassembled WGS sequence"/>
</dbReference>
<proteinExistence type="predicted"/>
<protein>
    <recommendedName>
        <fullName evidence="4">Crinkler effector protein N-terminal domain-containing protein</fullName>
    </recommendedName>
</protein>
<dbReference type="InterPro" id="IPR045379">
    <property type="entry name" value="Crinkler_N"/>
</dbReference>
<name>A0A166GGV9_9AGAM</name>
<dbReference type="SUPFAM" id="SSF56112">
    <property type="entry name" value="Protein kinase-like (PK-like)"/>
    <property type="match status" value="1"/>
</dbReference>
<accession>A0A166GGV9</accession>
<evidence type="ECO:0000256" key="3">
    <source>
        <dbReference type="ARBA" id="ARBA00022525"/>
    </source>
</evidence>
<evidence type="ECO:0000313" key="6">
    <source>
        <dbReference type="Proteomes" id="UP000076532"/>
    </source>
</evidence>
<feature type="domain" description="Crinkler effector protein N-terminal" evidence="4">
    <location>
        <begin position="6"/>
        <end position="100"/>
    </location>
</feature>
<dbReference type="GO" id="GO:0043657">
    <property type="term" value="C:host cell"/>
    <property type="evidence" value="ECO:0007669"/>
    <property type="project" value="UniProtKB-SubCell"/>
</dbReference>